<evidence type="ECO:0000313" key="2">
    <source>
        <dbReference type="Proteomes" id="UP001630127"/>
    </source>
</evidence>
<organism evidence="1 2">
    <name type="scientific">Cinchona calisaya</name>
    <dbReference type="NCBI Taxonomy" id="153742"/>
    <lineage>
        <taxon>Eukaryota</taxon>
        <taxon>Viridiplantae</taxon>
        <taxon>Streptophyta</taxon>
        <taxon>Embryophyta</taxon>
        <taxon>Tracheophyta</taxon>
        <taxon>Spermatophyta</taxon>
        <taxon>Magnoliopsida</taxon>
        <taxon>eudicotyledons</taxon>
        <taxon>Gunneridae</taxon>
        <taxon>Pentapetalae</taxon>
        <taxon>asterids</taxon>
        <taxon>lamiids</taxon>
        <taxon>Gentianales</taxon>
        <taxon>Rubiaceae</taxon>
        <taxon>Cinchonoideae</taxon>
        <taxon>Cinchoneae</taxon>
        <taxon>Cinchona</taxon>
    </lineage>
</organism>
<dbReference type="AlphaFoldDB" id="A0ABD2Z2Y8"/>
<dbReference type="EMBL" id="JBJUIK010000011">
    <property type="protein sequence ID" value="KAL3512767.1"/>
    <property type="molecule type" value="Genomic_DNA"/>
</dbReference>
<dbReference type="Proteomes" id="UP001630127">
    <property type="component" value="Unassembled WGS sequence"/>
</dbReference>
<name>A0ABD2Z2Y8_9GENT</name>
<sequence length="140" mass="15354">MASSNSDQAEGGDFYVAAPYKARFSLQIDDLEKGQLNPGVTDLRQQVRQLRNASQETEAEGKCRKNSFNPLQKTFIKAQAGLKNNMKRLNLSIVRGGSNHVKRVVFGLQLLPGEKGGWFLGKTAVEQERLGVGFGVESAD</sequence>
<reference evidence="1 2" key="1">
    <citation type="submission" date="2024-11" db="EMBL/GenBank/DDBJ databases">
        <title>A near-complete genome assembly of Cinchona calisaya.</title>
        <authorList>
            <person name="Lian D.C."/>
            <person name="Zhao X.W."/>
            <person name="Wei L."/>
        </authorList>
    </citation>
    <scope>NUCLEOTIDE SEQUENCE [LARGE SCALE GENOMIC DNA]</scope>
    <source>
        <tissue evidence="1">Nenye</tissue>
    </source>
</reference>
<gene>
    <name evidence="1" type="ORF">ACH5RR_025484</name>
</gene>
<protein>
    <recommendedName>
        <fullName evidence="3">Syntaxin N-terminal domain-containing protein</fullName>
    </recommendedName>
</protein>
<keyword evidence="2" id="KW-1185">Reference proteome</keyword>
<comment type="caution">
    <text evidence="1">The sequence shown here is derived from an EMBL/GenBank/DDBJ whole genome shotgun (WGS) entry which is preliminary data.</text>
</comment>
<accession>A0ABD2Z2Y8</accession>
<evidence type="ECO:0008006" key="3">
    <source>
        <dbReference type="Google" id="ProtNLM"/>
    </source>
</evidence>
<proteinExistence type="predicted"/>
<evidence type="ECO:0000313" key="1">
    <source>
        <dbReference type="EMBL" id="KAL3512767.1"/>
    </source>
</evidence>